<dbReference type="STRING" id="931890.G8JWD0"/>
<keyword evidence="8" id="KW-1185">Reference proteome</keyword>
<dbReference type="SUPFAM" id="SSF53150">
    <property type="entry name" value="DNA repair protein MutS, domain II"/>
    <property type="match status" value="1"/>
</dbReference>
<dbReference type="Gene3D" id="1.10.1420.10">
    <property type="match status" value="2"/>
</dbReference>
<dbReference type="OMA" id="KMTMLYK"/>
<name>G8JWD0_ERECY</name>
<dbReference type="InterPro" id="IPR007860">
    <property type="entry name" value="DNA_mmatch_repair_MutS_con_dom"/>
</dbReference>
<dbReference type="HOGENOM" id="CLU_002472_7_3_1"/>
<dbReference type="GO" id="GO:0062128">
    <property type="term" value="C:MutSgamma complex"/>
    <property type="evidence" value="ECO:0007669"/>
    <property type="project" value="EnsemblFungi"/>
</dbReference>
<dbReference type="GO" id="GO:0140664">
    <property type="term" value="F:ATP-dependent DNA damage sensor activity"/>
    <property type="evidence" value="ECO:0007669"/>
    <property type="project" value="InterPro"/>
</dbReference>
<dbReference type="InParanoid" id="G8JWD0"/>
<dbReference type="SUPFAM" id="SSF48334">
    <property type="entry name" value="DNA repair protein MutS, domain III"/>
    <property type="match status" value="1"/>
</dbReference>
<evidence type="ECO:0000256" key="3">
    <source>
        <dbReference type="ARBA" id="ARBA00022840"/>
    </source>
</evidence>
<dbReference type="Gene3D" id="3.30.420.110">
    <property type="entry name" value="MutS, connector domain"/>
    <property type="match status" value="1"/>
</dbReference>
<dbReference type="InterPro" id="IPR000432">
    <property type="entry name" value="DNA_mismatch_repair_MutS_C"/>
</dbReference>
<proteinExistence type="inferred from homology"/>
<keyword evidence="2" id="KW-0547">Nucleotide-binding</keyword>
<gene>
    <name evidence="7" type="ordered locus">Ecym_7308</name>
</gene>
<dbReference type="PANTHER" id="PTHR11361">
    <property type="entry name" value="DNA MISMATCH REPAIR PROTEIN MUTS FAMILY MEMBER"/>
    <property type="match status" value="1"/>
</dbReference>
<dbReference type="GO" id="GO:0006298">
    <property type="term" value="P:mismatch repair"/>
    <property type="evidence" value="ECO:0007669"/>
    <property type="project" value="InterPro"/>
</dbReference>
<dbReference type="SMART" id="SM00533">
    <property type="entry name" value="MUTSd"/>
    <property type="match status" value="1"/>
</dbReference>
<dbReference type="InterPro" id="IPR036678">
    <property type="entry name" value="MutS_con_dom_sf"/>
</dbReference>
<dbReference type="PROSITE" id="PS00486">
    <property type="entry name" value="DNA_MISMATCH_REPAIR_2"/>
    <property type="match status" value="1"/>
</dbReference>
<dbReference type="GeneID" id="11472540"/>
<dbReference type="KEGG" id="erc:Ecym_7308"/>
<dbReference type="Pfam" id="PF00488">
    <property type="entry name" value="MutS_V"/>
    <property type="match status" value="1"/>
</dbReference>
<dbReference type="GO" id="GO:0000403">
    <property type="term" value="F:Y-form DNA binding"/>
    <property type="evidence" value="ECO:0007669"/>
    <property type="project" value="EnsemblFungi"/>
</dbReference>
<dbReference type="AlphaFoldDB" id="G8JWD0"/>
<dbReference type="InterPro" id="IPR045076">
    <property type="entry name" value="MutS"/>
</dbReference>
<protein>
    <recommendedName>
        <fullName evidence="6">DNA mismatch repair proteins mutS family domain-containing protein</fullName>
    </recommendedName>
</protein>
<dbReference type="GO" id="GO:0030983">
    <property type="term" value="F:mismatched DNA binding"/>
    <property type="evidence" value="ECO:0007669"/>
    <property type="project" value="InterPro"/>
</dbReference>
<accession>G8JWD0</accession>
<dbReference type="GO" id="GO:1990391">
    <property type="term" value="C:DNA repair complex"/>
    <property type="evidence" value="ECO:0007669"/>
    <property type="project" value="EnsemblFungi"/>
</dbReference>
<dbReference type="OrthoDB" id="276261at2759"/>
<dbReference type="GO" id="GO:0062037">
    <property type="term" value="F:D-loop DNA binding"/>
    <property type="evidence" value="ECO:0007669"/>
    <property type="project" value="EnsemblFungi"/>
</dbReference>
<dbReference type="SMART" id="SM00534">
    <property type="entry name" value="MUTSac"/>
    <property type="match status" value="1"/>
</dbReference>
<dbReference type="InterPro" id="IPR027417">
    <property type="entry name" value="P-loop_NTPase"/>
</dbReference>
<evidence type="ECO:0000256" key="1">
    <source>
        <dbReference type="ARBA" id="ARBA00006271"/>
    </source>
</evidence>
<feature type="domain" description="DNA mismatch repair proteins mutS family" evidence="6">
    <location>
        <begin position="704"/>
        <end position="720"/>
    </location>
</feature>
<evidence type="ECO:0000259" key="6">
    <source>
        <dbReference type="PROSITE" id="PS00486"/>
    </source>
</evidence>
<dbReference type="EMBL" id="CP002503">
    <property type="protein sequence ID" value="AET41145.1"/>
    <property type="molecule type" value="Genomic_DNA"/>
</dbReference>
<dbReference type="eggNOG" id="KOG0220">
    <property type="taxonomic scope" value="Eukaryota"/>
</dbReference>
<dbReference type="PIRSF" id="PIRSF005813">
    <property type="entry name" value="MSH2"/>
    <property type="match status" value="1"/>
</dbReference>
<dbReference type="InterPro" id="IPR007861">
    <property type="entry name" value="DNA_mismatch_repair_MutS_clamp"/>
</dbReference>
<evidence type="ECO:0000313" key="8">
    <source>
        <dbReference type="Proteomes" id="UP000006790"/>
    </source>
</evidence>
<sequence length="876" mass="98193">MSNSNNSSSFIGGWCFDSSTTQGSLSTNDGNANGKICKQKLSHKSSVSQNRSRSVATSAQLLESRFSNVLSRVSGNTRRSAATGTKGRKFVSTAPGAPVAQEKVVCSIFESAKDADTRVGMCIINYTTGEMTISEFMDSQIFIRTLHKLQIHQPTEIILPSVSLSPKVSKLATLIKFNIPESVKVSEATVKYFNAKDGLKAVEHYGLFPHSEKVSCLEEFTGKKFGLCATSAAARYVTQYSNETSHHYKFRNFRIRYEGTENTMLIDPRTIRGLELVSNLIEKNGLSFFKHLNRTVTKPGQRALRNNILQPLSNANTIKMRFEAVVELQANPDLLRSLRSELKTVQDLDVLYCMLLSVNHGAIKQKHRINYAISLKDSFASSKKIKSLLEESQLKASLLQEIKENIFGTVLNDLQELINDHINEDCTLATTDLEHQNQMIYAVRSGSNGLLDVLRQLYKKVIDEVYEYVSKLSEDHHMNIDYGYDSSRGFFMKVKRTEVSTSDLHPTFINRIQKKNMIEFTTMHVVKLNARLNEVMSEILLMSDQLVERLLNDTVKHIAVLFMVAEAVSILDLLCSFAQYGSETNAIVPEFSDALLIKGARHPILSTVIDDYVPNDIVCTKSSSSIQIITGCNMSGKSVYIKQVALLNIMAQIGCPIPAEYACFPLYTKIHARVCNDPLELNSSTFAAEMKEMAYFLHDVDDKTLMIIDELGRGSSIGDGFAISLAITEHLVQKNCTVFLTTHFNDIAKIMSSRPTVVHLHMSTTLDETDALKMTYKITNEFDHIKNYGLRVVKSLFPPKIIKEACELANSISTARKKTTNSLLTTEESLEYQGRVVQVRQIHYLVALLSKIKSSEDFSLDSLKAIQENFVKRFNF</sequence>
<keyword evidence="3" id="KW-0067">ATP-binding</keyword>
<keyword evidence="5" id="KW-0469">Meiosis</keyword>
<dbReference type="GO" id="GO:0005524">
    <property type="term" value="F:ATP binding"/>
    <property type="evidence" value="ECO:0007669"/>
    <property type="project" value="UniProtKB-KW"/>
</dbReference>
<evidence type="ECO:0000256" key="2">
    <source>
        <dbReference type="ARBA" id="ARBA00022741"/>
    </source>
</evidence>
<evidence type="ECO:0000313" key="7">
    <source>
        <dbReference type="EMBL" id="AET41145.1"/>
    </source>
</evidence>
<dbReference type="Gene3D" id="3.40.50.300">
    <property type="entry name" value="P-loop containing nucleotide triphosphate hydrolases"/>
    <property type="match status" value="1"/>
</dbReference>
<dbReference type="PANTHER" id="PTHR11361:SF21">
    <property type="entry name" value="MUTS PROTEIN HOMOLOG 4"/>
    <property type="match status" value="1"/>
</dbReference>
<dbReference type="Pfam" id="PF05192">
    <property type="entry name" value="MutS_III"/>
    <property type="match status" value="1"/>
</dbReference>
<dbReference type="Pfam" id="PF05188">
    <property type="entry name" value="MutS_II"/>
    <property type="match status" value="1"/>
</dbReference>
<dbReference type="InterPro" id="IPR011184">
    <property type="entry name" value="DNA_mismatch_repair_Msh2"/>
</dbReference>
<evidence type="ECO:0000256" key="4">
    <source>
        <dbReference type="ARBA" id="ARBA00023125"/>
    </source>
</evidence>
<organism evidence="7 8">
    <name type="scientific">Eremothecium cymbalariae (strain CBS 270.75 / DBVPG 7215 / KCTC 17166 / NRRL Y-17582)</name>
    <name type="common">Yeast</name>
    <dbReference type="NCBI Taxonomy" id="931890"/>
    <lineage>
        <taxon>Eukaryota</taxon>
        <taxon>Fungi</taxon>
        <taxon>Dikarya</taxon>
        <taxon>Ascomycota</taxon>
        <taxon>Saccharomycotina</taxon>
        <taxon>Saccharomycetes</taxon>
        <taxon>Saccharomycetales</taxon>
        <taxon>Saccharomycetaceae</taxon>
        <taxon>Eremothecium</taxon>
    </lineage>
</organism>
<dbReference type="Pfam" id="PF05190">
    <property type="entry name" value="MutS_IV"/>
    <property type="match status" value="1"/>
</dbReference>
<dbReference type="GO" id="GO:0000228">
    <property type="term" value="C:nuclear chromosome"/>
    <property type="evidence" value="ECO:0007669"/>
    <property type="project" value="EnsemblFungi"/>
</dbReference>
<dbReference type="InterPro" id="IPR007696">
    <property type="entry name" value="DNA_mismatch_repair_MutS_core"/>
</dbReference>
<keyword evidence="4" id="KW-0238">DNA-binding</keyword>
<dbReference type="RefSeq" id="XP_003647962.1">
    <property type="nucleotide sequence ID" value="XM_003647914.1"/>
</dbReference>
<dbReference type="FunCoup" id="G8JWD0">
    <property type="interactions" value="355"/>
</dbReference>
<dbReference type="InterPro" id="IPR036187">
    <property type="entry name" value="DNA_mismatch_repair_MutS_sf"/>
</dbReference>
<evidence type="ECO:0000256" key="5">
    <source>
        <dbReference type="ARBA" id="ARBA00023254"/>
    </source>
</evidence>
<dbReference type="GO" id="GO:0000400">
    <property type="term" value="F:four-way junction DNA binding"/>
    <property type="evidence" value="ECO:0007669"/>
    <property type="project" value="EnsemblFungi"/>
</dbReference>
<comment type="similarity">
    <text evidence="1">Belongs to the DNA mismatch repair MutS family.</text>
</comment>
<reference evidence="8" key="1">
    <citation type="journal article" date="2012" name="G3 (Bethesda)">
        <title>Pichia sorbitophila, an interspecies yeast hybrid reveals early steps of genome resolution following polyploidization.</title>
        <authorList>
            <person name="Leh Louis V."/>
            <person name="Despons L."/>
            <person name="Friedrich A."/>
            <person name="Martin T."/>
            <person name="Durrens P."/>
            <person name="Casaregola S."/>
            <person name="Neuveglise C."/>
            <person name="Fairhead C."/>
            <person name="Marck C."/>
            <person name="Cruz J.A."/>
            <person name="Straub M.L."/>
            <person name="Kugler V."/>
            <person name="Sacerdot C."/>
            <person name="Uzunov Z."/>
            <person name="Thierry A."/>
            <person name="Weiss S."/>
            <person name="Bleykasten C."/>
            <person name="De Montigny J."/>
            <person name="Jacques N."/>
            <person name="Jung P."/>
            <person name="Lemaire M."/>
            <person name="Mallet S."/>
            <person name="Morel G."/>
            <person name="Richard G.F."/>
            <person name="Sarkar A."/>
            <person name="Savel G."/>
            <person name="Schacherer J."/>
            <person name="Seret M.L."/>
            <person name="Talla E."/>
            <person name="Samson G."/>
            <person name="Jubin C."/>
            <person name="Poulain J."/>
            <person name="Vacherie B."/>
            <person name="Barbe V."/>
            <person name="Pelletier E."/>
            <person name="Sherman D.J."/>
            <person name="Westhof E."/>
            <person name="Weissenbach J."/>
            <person name="Baret P.V."/>
            <person name="Wincker P."/>
            <person name="Gaillardin C."/>
            <person name="Dujon B."/>
            <person name="Souciet J.L."/>
        </authorList>
    </citation>
    <scope>NUCLEOTIDE SEQUENCE [LARGE SCALE GENOMIC DNA]</scope>
    <source>
        <strain evidence="8">CBS 270.75 / DBVPG 7215 / KCTC 17166 / NRRL Y-17582</strain>
    </source>
</reference>
<dbReference type="Proteomes" id="UP000006790">
    <property type="component" value="Chromosome 7"/>
</dbReference>
<dbReference type="SUPFAM" id="SSF52540">
    <property type="entry name" value="P-loop containing nucleoside triphosphate hydrolases"/>
    <property type="match status" value="1"/>
</dbReference>
<dbReference type="GO" id="GO:0007131">
    <property type="term" value="P:reciprocal meiotic recombination"/>
    <property type="evidence" value="ECO:0007669"/>
    <property type="project" value="EnsemblFungi"/>
</dbReference>